<gene>
    <name evidence="3" type="ORF">LIER_41658</name>
</gene>
<sequence>MLSSDTLDTNGIWYCGFGHDDNDDYKVIVIRYSCESPGSPFKSDFSHVYSLKTNSWKEVERCPYSIYGFMMNIAVITACGAIHFIAYENEDMIASFDLAKEEYRVVPKPDVNIADDALVTLSLGTLGGRLCLTYKEYRFVFHDIIDAQFFVILNVEHLMDLVFIHVNDQPRNLLASQLHQTRDVQVIRSLYNQKI</sequence>
<keyword evidence="4" id="KW-1185">Reference proteome</keyword>
<evidence type="ECO:0000256" key="1">
    <source>
        <dbReference type="SAM" id="Phobius"/>
    </source>
</evidence>
<feature type="transmembrane region" description="Helical" evidence="1">
    <location>
        <begin position="64"/>
        <end position="86"/>
    </location>
</feature>
<evidence type="ECO:0000313" key="3">
    <source>
        <dbReference type="EMBL" id="GAA0174087.1"/>
    </source>
</evidence>
<name>A0AAV3RIF9_LITER</name>
<keyword evidence="1" id="KW-1133">Transmembrane helix</keyword>
<accession>A0AAV3RIF9</accession>
<protein>
    <recommendedName>
        <fullName evidence="2">F-box associated beta-propeller type 3 domain-containing protein</fullName>
    </recommendedName>
</protein>
<dbReference type="InterPro" id="IPR050796">
    <property type="entry name" value="SCF_F-box_component"/>
</dbReference>
<dbReference type="AlphaFoldDB" id="A0AAV3RIF9"/>
<keyword evidence="1" id="KW-0472">Membrane</keyword>
<dbReference type="PANTHER" id="PTHR31672">
    <property type="entry name" value="BNACNNG10540D PROTEIN"/>
    <property type="match status" value="1"/>
</dbReference>
<dbReference type="NCBIfam" id="TIGR01640">
    <property type="entry name" value="F_box_assoc_1"/>
    <property type="match status" value="1"/>
</dbReference>
<reference evidence="3 4" key="1">
    <citation type="submission" date="2024-01" db="EMBL/GenBank/DDBJ databases">
        <title>The complete chloroplast genome sequence of Lithospermum erythrorhizon: insights into the phylogenetic relationship among Boraginaceae species and the maternal lineages of purple gromwells.</title>
        <authorList>
            <person name="Okada T."/>
            <person name="Watanabe K."/>
        </authorList>
    </citation>
    <scope>NUCLEOTIDE SEQUENCE [LARGE SCALE GENOMIC DNA]</scope>
</reference>
<keyword evidence="1" id="KW-0812">Transmembrane</keyword>
<dbReference type="Proteomes" id="UP001454036">
    <property type="component" value="Unassembled WGS sequence"/>
</dbReference>
<dbReference type="PANTHER" id="PTHR31672:SF13">
    <property type="entry name" value="F-BOX PROTEIN CPR30-LIKE"/>
    <property type="match status" value="1"/>
</dbReference>
<proteinExistence type="predicted"/>
<organism evidence="3 4">
    <name type="scientific">Lithospermum erythrorhizon</name>
    <name type="common">Purple gromwell</name>
    <name type="synonym">Lithospermum officinale var. erythrorhizon</name>
    <dbReference type="NCBI Taxonomy" id="34254"/>
    <lineage>
        <taxon>Eukaryota</taxon>
        <taxon>Viridiplantae</taxon>
        <taxon>Streptophyta</taxon>
        <taxon>Embryophyta</taxon>
        <taxon>Tracheophyta</taxon>
        <taxon>Spermatophyta</taxon>
        <taxon>Magnoliopsida</taxon>
        <taxon>eudicotyledons</taxon>
        <taxon>Gunneridae</taxon>
        <taxon>Pentapetalae</taxon>
        <taxon>asterids</taxon>
        <taxon>lamiids</taxon>
        <taxon>Boraginales</taxon>
        <taxon>Boraginaceae</taxon>
        <taxon>Boraginoideae</taxon>
        <taxon>Lithospermeae</taxon>
        <taxon>Lithospermum</taxon>
    </lineage>
</organism>
<dbReference type="Pfam" id="PF08268">
    <property type="entry name" value="FBA_3"/>
    <property type="match status" value="1"/>
</dbReference>
<evidence type="ECO:0000259" key="2">
    <source>
        <dbReference type="Pfam" id="PF08268"/>
    </source>
</evidence>
<dbReference type="EMBL" id="BAABME010026540">
    <property type="protein sequence ID" value="GAA0174087.1"/>
    <property type="molecule type" value="Genomic_DNA"/>
</dbReference>
<feature type="domain" description="F-box associated beta-propeller type 3" evidence="2">
    <location>
        <begin position="14"/>
        <end position="136"/>
    </location>
</feature>
<comment type="caution">
    <text evidence="3">The sequence shown here is derived from an EMBL/GenBank/DDBJ whole genome shotgun (WGS) entry which is preliminary data.</text>
</comment>
<dbReference type="InterPro" id="IPR013187">
    <property type="entry name" value="F-box-assoc_dom_typ3"/>
</dbReference>
<evidence type="ECO:0000313" key="4">
    <source>
        <dbReference type="Proteomes" id="UP001454036"/>
    </source>
</evidence>
<dbReference type="InterPro" id="IPR017451">
    <property type="entry name" value="F-box-assoc_interact_dom"/>
</dbReference>